<protein>
    <submittedName>
        <fullName evidence="3">Acetyl-CoA carboxylase biotin carboxyl carrier protein subunit</fullName>
    </submittedName>
</protein>
<dbReference type="InterPro" id="IPR000089">
    <property type="entry name" value="Biotin_lipoyl"/>
</dbReference>
<dbReference type="Gene3D" id="2.40.50.100">
    <property type="match status" value="1"/>
</dbReference>
<proteinExistence type="predicted"/>
<feature type="domain" description="Lipoyl-binding" evidence="2">
    <location>
        <begin position="31"/>
        <end position="106"/>
    </location>
</feature>
<dbReference type="OrthoDB" id="9812676at2"/>
<dbReference type="Proteomes" id="UP000244956">
    <property type="component" value="Unassembled WGS sequence"/>
</dbReference>
<keyword evidence="4" id="KW-1185">Reference proteome</keyword>
<gene>
    <name evidence="3" type="ORF">DDZ16_11980</name>
</gene>
<dbReference type="RefSeq" id="WP_109264705.1">
    <property type="nucleotide sequence ID" value="NZ_QEWP01000008.1"/>
</dbReference>
<dbReference type="PANTHER" id="PTHR45266:SF3">
    <property type="entry name" value="OXALOACETATE DECARBOXYLASE ALPHA CHAIN"/>
    <property type="match status" value="1"/>
</dbReference>
<dbReference type="PANTHER" id="PTHR45266">
    <property type="entry name" value="OXALOACETATE DECARBOXYLASE ALPHA CHAIN"/>
    <property type="match status" value="1"/>
</dbReference>
<evidence type="ECO:0000259" key="2">
    <source>
        <dbReference type="PROSITE" id="PS50968"/>
    </source>
</evidence>
<dbReference type="PROSITE" id="PS50968">
    <property type="entry name" value="BIOTINYL_LIPOYL"/>
    <property type="match status" value="1"/>
</dbReference>
<evidence type="ECO:0000313" key="3">
    <source>
        <dbReference type="EMBL" id="PWD99305.1"/>
    </source>
</evidence>
<dbReference type="AlphaFoldDB" id="A0A2U2B8B6"/>
<evidence type="ECO:0000256" key="1">
    <source>
        <dbReference type="ARBA" id="ARBA00023267"/>
    </source>
</evidence>
<organism evidence="3 4">
    <name type="scientific">Marinilabilia rubra</name>
    <dbReference type="NCBI Taxonomy" id="2162893"/>
    <lineage>
        <taxon>Bacteria</taxon>
        <taxon>Pseudomonadati</taxon>
        <taxon>Bacteroidota</taxon>
        <taxon>Bacteroidia</taxon>
        <taxon>Marinilabiliales</taxon>
        <taxon>Marinilabiliaceae</taxon>
        <taxon>Marinilabilia</taxon>
    </lineage>
</organism>
<dbReference type="SUPFAM" id="SSF51230">
    <property type="entry name" value="Single hybrid motif"/>
    <property type="match status" value="1"/>
</dbReference>
<comment type="caution">
    <text evidence="3">The sequence shown here is derived from an EMBL/GenBank/DDBJ whole genome shotgun (WGS) entry which is preliminary data.</text>
</comment>
<name>A0A2U2B8B6_9BACT</name>
<accession>A0A2U2B8B6</accession>
<evidence type="ECO:0000313" key="4">
    <source>
        <dbReference type="Proteomes" id="UP000244956"/>
    </source>
</evidence>
<reference evidence="3 4" key="1">
    <citation type="submission" date="2018-05" db="EMBL/GenBank/DDBJ databases">
        <title>Marinilabilia rubrum sp. nov., isolated from saltern sediment.</title>
        <authorList>
            <person name="Zhang R."/>
        </authorList>
    </citation>
    <scope>NUCLEOTIDE SEQUENCE [LARGE SCALE GENOMIC DNA]</scope>
    <source>
        <strain evidence="3 4">WTE16</strain>
    </source>
</reference>
<dbReference type="EMBL" id="QEWP01000008">
    <property type="protein sequence ID" value="PWD99305.1"/>
    <property type="molecule type" value="Genomic_DNA"/>
</dbReference>
<sequence>MKDDNQELADFQVHSLKYKTRLTRKYKERKPYEVPNPMELRSVIPGTVVDIKAKEGQSLKEGEVILLLEAMKMINEIHMPFDAKIKKIHVEKGQGIAKNYLMVELE</sequence>
<dbReference type="Pfam" id="PF00364">
    <property type="entry name" value="Biotin_lipoyl"/>
    <property type="match status" value="1"/>
</dbReference>
<keyword evidence="1" id="KW-0092">Biotin</keyword>
<dbReference type="InterPro" id="IPR050709">
    <property type="entry name" value="Biotin_Carboxyl_Carrier/Decarb"/>
</dbReference>
<dbReference type="CDD" id="cd06850">
    <property type="entry name" value="biotinyl_domain"/>
    <property type="match status" value="1"/>
</dbReference>
<dbReference type="InterPro" id="IPR011053">
    <property type="entry name" value="Single_hybrid_motif"/>
</dbReference>